<evidence type="ECO:0000259" key="13">
    <source>
        <dbReference type="Pfam" id="PF04101"/>
    </source>
</evidence>
<reference evidence="14 15" key="1">
    <citation type="submission" date="2016-07" db="EMBL/GenBank/DDBJ databases">
        <title>Pervasive Adenine N6-methylation of Active Genes in Fungi.</title>
        <authorList>
            <consortium name="DOE Joint Genome Institute"/>
            <person name="Mondo S.J."/>
            <person name="Dannebaum R.O."/>
            <person name="Kuo R.C."/>
            <person name="Labutti K."/>
            <person name="Haridas S."/>
            <person name="Kuo A."/>
            <person name="Salamov A."/>
            <person name="Ahrendt S.R."/>
            <person name="Lipzen A."/>
            <person name="Sullivan W."/>
            <person name="Andreopoulos W.B."/>
            <person name="Clum A."/>
            <person name="Lindquist E."/>
            <person name="Daum C."/>
            <person name="Ramamoorthy G.K."/>
            <person name="Gryganskyi A."/>
            <person name="Culley D."/>
            <person name="Magnuson J.K."/>
            <person name="James T.Y."/>
            <person name="O'Malley M.A."/>
            <person name="Stajich J.E."/>
            <person name="Spatafora J.W."/>
            <person name="Visel A."/>
            <person name="Grigoriev I.V."/>
        </authorList>
    </citation>
    <scope>NUCLEOTIDE SEQUENCE [LARGE SCALE GENOMIC DNA]</scope>
    <source>
        <strain evidence="14 15">PL171</strain>
    </source>
</reference>
<evidence type="ECO:0000256" key="9">
    <source>
        <dbReference type="ARBA" id="ARBA00024804"/>
    </source>
</evidence>
<dbReference type="PANTHER" id="PTHR12867">
    <property type="entry name" value="GLYCOSYL TRANSFERASE-RELATED"/>
    <property type="match status" value="1"/>
</dbReference>
<organism evidence="14 15">
    <name type="scientific">Catenaria anguillulae PL171</name>
    <dbReference type="NCBI Taxonomy" id="765915"/>
    <lineage>
        <taxon>Eukaryota</taxon>
        <taxon>Fungi</taxon>
        <taxon>Fungi incertae sedis</taxon>
        <taxon>Blastocladiomycota</taxon>
        <taxon>Blastocladiomycetes</taxon>
        <taxon>Blastocladiales</taxon>
        <taxon>Catenariaceae</taxon>
        <taxon>Catenaria</taxon>
    </lineage>
</organism>
<dbReference type="GO" id="GO:0006488">
    <property type="term" value="P:dolichol-linked oligosaccharide biosynthetic process"/>
    <property type="evidence" value="ECO:0007669"/>
    <property type="project" value="InterPro"/>
</dbReference>
<dbReference type="Pfam" id="PF04101">
    <property type="entry name" value="Glyco_tran_28_C"/>
    <property type="match status" value="1"/>
</dbReference>
<keyword evidence="6 12" id="KW-0328">Glycosyltransferase</keyword>
<keyword evidence="7 12" id="KW-0808">Transferase</keyword>
<dbReference type="PANTHER" id="PTHR12867:SF6">
    <property type="entry name" value="N-ACETYLGLUCOSAMINYLDIPHOSPHODOLICHOL N-ACETYLGLUCOSAMINYLTRANSFERASE"/>
    <property type="match status" value="1"/>
</dbReference>
<evidence type="ECO:0000256" key="4">
    <source>
        <dbReference type="ARBA" id="ARBA00012614"/>
    </source>
</evidence>
<comment type="catalytic activity">
    <reaction evidence="11">
        <text>an N-acetyl-alpha-D-glucosaminyl-diphospho-di-trans,poly-cis-dolichol + UDP-N-acetyl-alpha-D-glucosamine = an N,N'-diacetylchitobiosyl-diphospho-di-trans,poly-cis-dolichol + UDP + H(+)</text>
        <dbReference type="Rhea" id="RHEA:23380"/>
        <dbReference type="Rhea" id="RHEA-COMP:19507"/>
        <dbReference type="Rhea" id="RHEA-COMP:19510"/>
        <dbReference type="ChEBI" id="CHEBI:15378"/>
        <dbReference type="ChEBI" id="CHEBI:57269"/>
        <dbReference type="ChEBI" id="CHEBI:57705"/>
        <dbReference type="ChEBI" id="CHEBI:58223"/>
        <dbReference type="ChEBI" id="CHEBI:58427"/>
        <dbReference type="EC" id="2.4.1.141"/>
    </reaction>
</comment>
<evidence type="ECO:0000313" key="15">
    <source>
        <dbReference type="Proteomes" id="UP000193411"/>
    </source>
</evidence>
<dbReference type="AlphaFoldDB" id="A0A1Y2HE45"/>
<evidence type="ECO:0000313" key="14">
    <source>
        <dbReference type="EMBL" id="ORZ31352.1"/>
    </source>
</evidence>
<dbReference type="Proteomes" id="UP000193411">
    <property type="component" value="Unassembled WGS sequence"/>
</dbReference>
<evidence type="ECO:0000256" key="5">
    <source>
        <dbReference type="ARBA" id="ARBA00017468"/>
    </source>
</evidence>
<dbReference type="InterPro" id="IPR039042">
    <property type="entry name" value="Alg13-like"/>
</dbReference>
<dbReference type="GO" id="GO:0004577">
    <property type="term" value="F:N-acetylglucosaminyldiphosphodolichol N-acetylglucosaminyltransferase activity"/>
    <property type="evidence" value="ECO:0007669"/>
    <property type="project" value="UniProtKB-EC"/>
</dbReference>
<dbReference type="EC" id="2.4.1.141" evidence="4 12"/>
<dbReference type="Gene3D" id="3.40.50.2000">
    <property type="entry name" value="Glycogen Phosphorylase B"/>
    <property type="match status" value="1"/>
</dbReference>
<dbReference type="SUPFAM" id="SSF53756">
    <property type="entry name" value="UDP-Glycosyltransferase/glycogen phosphorylase"/>
    <property type="match status" value="1"/>
</dbReference>
<dbReference type="GO" id="GO:0005783">
    <property type="term" value="C:endoplasmic reticulum"/>
    <property type="evidence" value="ECO:0007669"/>
    <property type="project" value="UniProtKB-SubCell"/>
</dbReference>
<keyword evidence="15" id="KW-1185">Reference proteome</keyword>
<evidence type="ECO:0000256" key="10">
    <source>
        <dbReference type="ARBA" id="ARBA00032061"/>
    </source>
</evidence>
<protein>
    <recommendedName>
        <fullName evidence="5 12">UDP-N-acetylglucosamine transferase subunit ALG13</fullName>
        <ecNumber evidence="4 12">2.4.1.141</ecNumber>
    </recommendedName>
    <alternativeName>
        <fullName evidence="10 12">Asparagine-linked glycosylation protein 13</fullName>
    </alternativeName>
</protein>
<comment type="caution">
    <text evidence="14">The sequence shown here is derived from an EMBL/GenBank/DDBJ whole genome shotgun (WGS) entry which is preliminary data.</text>
</comment>
<dbReference type="EMBL" id="MCFL01000061">
    <property type="protein sequence ID" value="ORZ31352.1"/>
    <property type="molecule type" value="Genomic_DNA"/>
</dbReference>
<proteinExistence type="inferred from homology"/>
<feature type="non-terminal residue" evidence="14">
    <location>
        <position position="1"/>
    </location>
</feature>
<comment type="function">
    <text evidence="9 12">Involved in protein N-glycosylation. Essential for the second step of the dolichol-linked oligosaccharide pathway.</text>
</comment>
<comment type="subcellular location">
    <subcellularLocation>
        <location evidence="1 12">Endoplasmic reticulum</location>
    </subcellularLocation>
</comment>
<comment type="similarity">
    <text evidence="2 12">Belongs to the glycosyltransferase 28 family.</text>
</comment>
<evidence type="ECO:0000256" key="3">
    <source>
        <dbReference type="ARBA" id="ARBA00011198"/>
    </source>
</evidence>
<sequence length="164" mass="17728">VFVTVGTTTFPALIAAVLNTATQLLLATHGYTHMVIQAGRSLADLMPISTDMPLAVTAYDYKPSLASDMERADLIISHAGAGCMIEALRSGRHPRSGDVIVVVNDQLMDNHQDELARALHGLNYLVSCLPGELSDAIHMIHTIDLAPFPAQDVTRFPQLLQQTI</sequence>
<name>A0A1Y2HE45_9FUNG</name>
<keyword evidence="8 12" id="KW-0256">Endoplasmic reticulum</keyword>
<dbReference type="OrthoDB" id="20273at2759"/>
<evidence type="ECO:0000256" key="2">
    <source>
        <dbReference type="ARBA" id="ARBA00006962"/>
    </source>
</evidence>
<evidence type="ECO:0000256" key="11">
    <source>
        <dbReference type="ARBA" id="ARBA00048184"/>
    </source>
</evidence>
<evidence type="ECO:0000256" key="6">
    <source>
        <dbReference type="ARBA" id="ARBA00022676"/>
    </source>
</evidence>
<comment type="subunit">
    <text evidence="3 12">Heterodimer with ALG14 to form a functional enzyme.</text>
</comment>
<evidence type="ECO:0000256" key="1">
    <source>
        <dbReference type="ARBA" id="ARBA00004240"/>
    </source>
</evidence>
<gene>
    <name evidence="12" type="primary">ALG13</name>
    <name evidence="14" type="ORF">BCR44DRAFT_1383090</name>
</gene>
<feature type="non-terminal residue" evidence="14">
    <location>
        <position position="164"/>
    </location>
</feature>
<accession>A0A1Y2HE45</accession>
<feature type="domain" description="Glycosyl transferase family 28 C-terminal" evidence="13">
    <location>
        <begin position="1"/>
        <end position="149"/>
    </location>
</feature>
<evidence type="ECO:0000256" key="7">
    <source>
        <dbReference type="ARBA" id="ARBA00022679"/>
    </source>
</evidence>
<evidence type="ECO:0000256" key="12">
    <source>
        <dbReference type="RuleBase" id="RU362128"/>
    </source>
</evidence>
<dbReference type="InterPro" id="IPR007235">
    <property type="entry name" value="Glyco_trans_28_C"/>
</dbReference>
<dbReference type="STRING" id="765915.A0A1Y2HE45"/>
<evidence type="ECO:0000256" key="8">
    <source>
        <dbReference type="ARBA" id="ARBA00022824"/>
    </source>
</evidence>